<evidence type="ECO:0000259" key="5">
    <source>
        <dbReference type="PROSITE" id="PS50887"/>
    </source>
</evidence>
<dbReference type="SMART" id="SM00267">
    <property type="entry name" value="GGDEF"/>
    <property type="match status" value="1"/>
</dbReference>
<dbReference type="GO" id="GO:0043709">
    <property type="term" value="P:cell adhesion involved in single-species biofilm formation"/>
    <property type="evidence" value="ECO:0007669"/>
    <property type="project" value="TreeGrafter"/>
</dbReference>
<evidence type="ECO:0008006" key="8">
    <source>
        <dbReference type="Google" id="ProtNLM"/>
    </source>
</evidence>
<dbReference type="InterPro" id="IPR003660">
    <property type="entry name" value="HAMP_dom"/>
</dbReference>
<dbReference type="CDD" id="cd01949">
    <property type="entry name" value="GGDEF"/>
    <property type="match status" value="1"/>
</dbReference>
<feature type="transmembrane region" description="Helical" evidence="3">
    <location>
        <begin position="34"/>
        <end position="53"/>
    </location>
</feature>
<dbReference type="PROSITE" id="PS50887">
    <property type="entry name" value="GGDEF"/>
    <property type="match status" value="1"/>
</dbReference>
<dbReference type="PANTHER" id="PTHR45138">
    <property type="entry name" value="REGULATORY COMPONENTS OF SENSORY TRANSDUCTION SYSTEM"/>
    <property type="match status" value="1"/>
</dbReference>
<dbReference type="Pfam" id="PF00672">
    <property type="entry name" value="HAMP"/>
    <property type="match status" value="1"/>
</dbReference>
<dbReference type="GO" id="GO:0007165">
    <property type="term" value="P:signal transduction"/>
    <property type="evidence" value="ECO:0007669"/>
    <property type="project" value="InterPro"/>
</dbReference>
<dbReference type="NCBIfam" id="TIGR00254">
    <property type="entry name" value="GGDEF"/>
    <property type="match status" value="1"/>
</dbReference>
<keyword evidence="7" id="KW-1185">Reference proteome</keyword>
<dbReference type="SUPFAM" id="SSF158472">
    <property type="entry name" value="HAMP domain-like"/>
    <property type="match status" value="1"/>
</dbReference>
<keyword evidence="3" id="KW-0472">Membrane</keyword>
<keyword evidence="1 3" id="KW-0812">Transmembrane</keyword>
<dbReference type="GO" id="GO:1902201">
    <property type="term" value="P:negative regulation of bacterial-type flagellum-dependent cell motility"/>
    <property type="evidence" value="ECO:0007669"/>
    <property type="project" value="TreeGrafter"/>
</dbReference>
<name>A0A8J3LAD9_9ACTN</name>
<evidence type="ECO:0000256" key="3">
    <source>
        <dbReference type="SAM" id="Phobius"/>
    </source>
</evidence>
<dbReference type="Pfam" id="PF00990">
    <property type="entry name" value="GGDEF"/>
    <property type="match status" value="1"/>
</dbReference>
<evidence type="ECO:0000313" key="6">
    <source>
        <dbReference type="EMBL" id="GIG09150.1"/>
    </source>
</evidence>
<dbReference type="SUPFAM" id="SSF55073">
    <property type="entry name" value="Nucleotide cyclase"/>
    <property type="match status" value="1"/>
</dbReference>
<feature type="transmembrane region" description="Helical" evidence="3">
    <location>
        <begin position="204"/>
        <end position="223"/>
    </location>
</feature>
<evidence type="ECO:0000256" key="1">
    <source>
        <dbReference type="ARBA" id="ARBA00022692"/>
    </source>
</evidence>
<comment type="caution">
    <text evidence="6">The sequence shown here is derived from an EMBL/GenBank/DDBJ whole genome shotgun (WGS) entry which is preliminary data.</text>
</comment>
<dbReference type="EMBL" id="BONI01000059">
    <property type="protein sequence ID" value="GIG09150.1"/>
    <property type="molecule type" value="Genomic_DNA"/>
</dbReference>
<dbReference type="Gene3D" id="6.10.340.10">
    <property type="match status" value="1"/>
</dbReference>
<dbReference type="InterPro" id="IPR043128">
    <property type="entry name" value="Rev_trsase/Diguanyl_cyclase"/>
</dbReference>
<organism evidence="6 7">
    <name type="scientific">Catellatospora coxensis</name>
    <dbReference type="NCBI Taxonomy" id="310354"/>
    <lineage>
        <taxon>Bacteria</taxon>
        <taxon>Bacillati</taxon>
        <taxon>Actinomycetota</taxon>
        <taxon>Actinomycetes</taxon>
        <taxon>Micromonosporales</taxon>
        <taxon>Micromonosporaceae</taxon>
        <taxon>Catellatospora</taxon>
    </lineage>
</organism>
<dbReference type="InterPro" id="IPR029787">
    <property type="entry name" value="Nucleotide_cyclase"/>
</dbReference>
<dbReference type="CDD" id="cd06225">
    <property type="entry name" value="HAMP"/>
    <property type="match status" value="1"/>
</dbReference>
<gene>
    <name evidence="6" type="ORF">Cco03nite_58500</name>
</gene>
<reference evidence="6 7" key="1">
    <citation type="submission" date="2021-01" db="EMBL/GenBank/DDBJ databases">
        <title>Whole genome shotgun sequence of Catellatospora coxensis NBRC 107359.</title>
        <authorList>
            <person name="Komaki H."/>
            <person name="Tamura T."/>
        </authorList>
    </citation>
    <scope>NUCLEOTIDE SEQUENCE [LARGE SCALE GENOMIC DNA]</scope>
    <source>
        <strain evidence="6 7">NBRC 107359</strain>
    </source>
</reference>
<evidence type="ECO:0000256" key="2">
    <source>
        <dbReference type="ARBA" id="ARBA00022989"/>
    </source>
</evidence>
<accession>A0A8J3LAD9</accession>
<feature type="domain" description="GGDEF" evidence="5">
    <location>
        <begin position="313"/>
        <end position="446"/>
    </location>
</feature>
<dbReference type="FunFam" id="3.30.70.270:FF:000001">
    <property type="entry name" value="Diguanylate cyclase domain protein"/>
    <property type="match status" value="1"/>
</dbReference>
<dbReference type="AlphaFoldDB" id="A0A8J3LAD9"/>
<sequence>MINLSRLVHRRVAALRSPLPGALRVPLSHVGPRLTVAFLAVALLLPLVGLVAIREQHAASLRAAQIEAENVAEQVAHTVTKPTAPGRALLYQQPSQLQEYVSGVNRDGNRDLEIVALNRRVLADAIPANQGKLFTEDRGGEVAATMRDGMPRAFRELNADFPAGIELVAVPMRAAQNKIVGAVLLEYTPLYRQLLAAGGETRQLIVTASLTGMAAALALGFLLSHGLVRDLRRLTRAADLLAAGDGSARAVVGSRGELGELAGAFNTMADRIAVQKATLIELAGRDPLTGLHNRRSFAERLTGALAYADRTGTPVSLLMLDLDHFKSVNDRYGHPAGDQVLRTVAALLVRELRAVDVAARLGGEEFGVLLPGIDHRDATAVAGRLRAAIARCPVVHAATTVLVTASIGVVCYPRHARTADELFERADDALYRAKRAGRDRVSGPQPPQPAGR</sequence>
<protein>
    <recommendedName>
        <fullName evidence="8">Diguanylate cyclase (GGDEF)-like protein</fullName>
    </recommendedName>
</protein>
<dbReference type="Gene3D" id="3.30.70.270">
    <property type="match status" value="1"/>
</dbReference>
<feature type="domain" description="HAMP" evidence="4">
    <location>
        <begin position="225"/>
        <end position="277"/>
    </location>
</feature>
<keyword evidence="2 3" id="KW-1133">Transmembrane helix</keyword>
<evidence type="ECO:0000313" key="7">
    <source>
        <dbReference type="Proteomes" id="UP000630887"/>
    </source>
</evidence>
<dbReference type="SMART" id="SM00304">
    <property type="entry name" value="HAMP"/>
    <property type="match status" value="1"/>
</dbReference>
<dbReference type="PANTHER" id="PTHR45138:SF9">
    <property type="entry name" value="DIGUANYLATE CYCLASE DGCM-RELATED"/>
    <property type="match status" value="1"/>
</dbReference>
<dbReference type="GO" id="GO:0052621">
    <property type="term" value="F:diguanylate cyclase activity"/>
    <property type="evidence" value="ECO:0007669"/>
    <property type="project" value="TreeGrafter"/>
</dbReference>
<dbReference type="GO" id="GO:0005886">
    <property type="term" value="C:plasma membrane"/>
    <property type="evidence" value="ECO:0007669"/>
    <property type="project" value="TreeGrafter"/>
</dbReference>
<dbReference type="InterPro" id="IPR050469">
    <property type="entry name" value="Diguanylate_Cyclase"/>
</dbReference>
<dbReference type="InterPro" id="IPR000160">
    <property type="entry name" value="GGDEF_dom"/>
</dbReference>
<dbReference type="Proteomes" id="UP000630887">
    <property type="component" value="Unassembled WGS sequence"/>
</dbReference>
<dbReference type="PROSITE" id="PS50885">
    <property type="entry name" value="HAMP"/>
    <property type="match status" value="1"/>
</dbReference>
<evidence type="ECO:0000259" key="4">
    <source>
        <dbReference type="PROSITE" id="PS50885"/>
    </source>
</evidence>
<proteinExistence type="predicted"/>